<evidence type="ECO:0000259" key="1">
    <source>
        <dbReference type="PROSITE" id="PS51746"/>
    </source>
</evidence>
<dbReference type="SUPFAM" id="SSF81606">
    <property type="entry name" value="PP2C-like"/>
    <property type="match status" value="1"/>
</dbReference>
<dbReference type="SMART" id="SM00332">
    <property type="entry name" value="PP2Cc"/>
    <property type="match status" value="1"/>
</dbReference>
<dbReference type="CDD" id="cd00143">
    <property type="entry name" value="PP2Cc"/>
    <property type="match status" value="1"/>
</dbReference>
<dbReference type="AlphaFoldDB" id="A0A0N0DXJ1"/>
<dbReference type="VEuPathDB" id="TriTrypDB:LpyrH10_04_2920"/>
<dbReference type="RefSeq" id="XP_015661450.1">
    <property type="nucleotide sequence ID" value="XM_015799848.1"/>
</dbReference>
<dbReference type="PANTHER" id="PTHR47992">
    <property type="entry name" value="PROTEIN PHOSPHATASE"/>
    <property type="match status" value="1"/>
</dbReference>
<name>A0A0N0DXJ1_LEPPY</name>
<dbReference type="OMA" id="ISCMIVR"/>
<organism evidence="2 3">
    <name type="scientific">Leptomonas pyrrhocoris</name>
    <name type="common">Firebug parasite</name>
    <dbReference type="NCBI Taxonomy" id="157538"/>
    <lineage>
        <taxon>Eukaryota</taxon>
        <taxon>Discoba</taxon>
        <taxon>Euglenozoa</taxon>
        <taxon>Kinetoplastea</taxon>
        <taxon>Metakinetoplastina</taxon>
        <taxon>Trypanosomatida</taxon>
        <taxon>Trypanosomatidae</taxon>
        <taxon>Leishmaniinae</taxon>
        <taxon>Leptomonas</taxon>
    </lineage>
</organism>
<reference evidence="2 3" key="1">
    <citation type="submission" date="2015-07" db="EMBL/GenBank/DDBJ databases">
        <title>High-quality genome of monoxenous trypanosomatid Leptomonas pyrrhocoris.</title>
        <authorList>
            <person name="Flegontov P."/>
            <person name="Butenko A."/>
            <person name="Firsov S."/>
            <person name="Vlcek C."/>
            <person name="Logacheva M.D."/>
            <person name="Field M."/>
            <person name="Filatov D."/>
            <person name="Flegontova O."/>
            <person name="Gerasimov E."/>
            <person name="Jackson A.P."/>
            <person name="Kelly S."/>
            <person name="Opperdoes F."/>
            <person name="O'Reilly A."/>
            <person name="Votypka J."/>
            <person name="Yurchenko V."/>
            <person name="Lukes J."/>
        </authorList>
    </citation>
    <scope>NUCLEOTIDE SEQUENCE [LARGE SCALE GENOMIC DNA]</scope>
    <source>
        <strain evidence="2">H10</strain>
    </source>
</reference>
<dbReference type="FunFam" id="3.60.40.10:FF:000073">
    <property type="entry name" value="Putative phosphatase 2C"/>
    <property type="match status" value="1"/>
</dbReference>
<dbReference type="OrthoDB" id="10264738at2759"/>
<dbReference type="InterPro" id="IPR015655">
    <property type="entry name" value="PP2C"/>
</dbReference>
<dbReference type="EMBL" id="LGTL01000004">
    <property type="protein sequence ID" value="KPA83012.1"/>
    <property type="molecule type" value="Genomic_DNA"/>
</dbReference>
<dbReference type="PROSITE" id="PS51746">
    <property type="entry name" value="PPM_2"/>
    <property type="match status" value="1"/>
</dbReference>
<dbReference type="Pfam" id="PF00481">
    <property type="entry name" value="PP2C"/>
    <property type="match status" value="1"/>
</dbReference>
<dbReference type="Proteomes" id="UP000037923">
    <property type="component" value="Unassembled WGS sequence"/>
</dbReference>
<sequence>MGLMLPKPILSKVVDRAGNSYVNAACASQNGFRNSMEDAHMLVATEDSNVAYFGIFDGHSNADCSAYVAKELPGRLKKLPEPITAEMLEQVCIDVDEAYMKANVEGGSTGTFCLIRKDLNVTIANVGDSRILICRGGKLVFATEDHKPFNKQETDRIVSCGGSVVSNRVDGDLAVSRAFGDASFKVKGTKNHRNQKVIAVPDVSFVQCQPGDFIILACDGVFEGSFSNEDVCQFVWEQQQNCWDDLAVVACRVCDEAIRCGSKDNISCMVVQLGEGASKVKAFGARSFVPGPPFPRNQQPCRTAYGQMAELGHTTTAAALQTRYQLLQAFSKNKLNDQPPVMRTAFEMSDEVDVETEWSFFGKGPAPGNEKNFFEALANAGGNS</sequence>
<keyword evidence="3" id="KW-1185">Reference proteome</keyword>
<proteinExistence type="predicted"/>
<accession>A0A0N0DXJ1</accession>
<dbReference type="Gene3D" id="3.60.40.10">
    <property type="entry name" value="PPM-type phosphatase domain"/>
    <property type="match status" value="1"/>
</dbReference>
<dbReference type="InterPro" id="IPR036457">
    <property type="entry name" value="PPM-type-like_dom_sf"/>
</dbReference>
<evidence type="ECO:0000313" key="3">
    <source>
        <dbReference type="Proteomes" id="UP000037923"/>
    </source>
</evidence>
<protein>
    <submittedName>
        <fullName evidence="2">Putative phosphatase 2C</fullName>
    </submittedName>
</protein>
<feature type="domain" description="PPM-type phosphatase" evidence="1">
    <location>
        <begin position="23"/>
        <end position="273"/>
    </location>
</feature>
<dbReference type="InterPro" id="IPR001932">
    <property type="entry name" value="PPM-type_phosphatase-like_dom"/>
</dbReference>
<gene>
    <name evidence="2" type="ORF">ABB37_02742</name>
</gene>
<dbReference type="RefSeq" id="XP_015661451.1">
    <property type="nucleotide sequence ID" value="XM_015799849.1"/>
</dbReference>
<dbReference type="GeneID" id="26903033"/>
<dbReference type="GO" id="GO:0004722">
    <property type="term" value="F:protein serine/threonine phosphatase activity"/>
    <property type="evidence" value="ECO:0007669"/>
    <property type="project" value="InterPro"/>
</dbReference>
<dbReference type="EMBL" id="LGTL01000004">
    <property type="protein sequence ID" value="KPA83011.1"/>
    <property type="molecule type" value="Genomic_DNA"/>
</dbReference>
<comment type="caution">
    <text evidence="2">The sequence shown here is derived from an EMBL/GenBank/DDBJ whole genome shotgun (WGS) entry which is preliminary data.</text>
</comment>
<evidence type="ECO:0000313" key="2">
    <source>
        <dbReference type="EMBL" id="KPA83012.1"/>
    </source>
</evidence>